<dbReference type="NCBIfam" id="TIGR01549">
    <property type="entry name" value="HAD-SF-IA-v1"/>
    <property type="match status" value="1"/>
</dbReference>
<dbReference type="EMBL" id="LAZR01051759">
    <property type="protein sequence ID" value="KKK84475.1"/>
    <property type="molecule type" value="Genomic_DNA"/>
</dbReference>
<dbReference type="InterPro" id="IPR023198">
    <property type="entry name" value="PGP-like_dom2"/>
</dbReference>
<reference evidence="5" key="1">
    <citation type="journal article" date="2015" name="Nature">
        <title>Complex archaea that bridge the gap between prokaryotes and eukaryotes.</title>
        <authorList>
            <person name="Spang A."/>
            <person name="Saw J.H."/>
            <person name="Jorgensen S.L."/>
            <person name="Zaremba-Niedzwiedzka K."/>
            <person name="Martijn J."/>
            <person name="Lind A.E."/>
            <person name="van Eijk R."/>
            <person name="Schleper C."/>
            <person name="Guy L."/>
            <person name="Ettema T.J."/>
        </authorList>
    </citation>
    <scope>NUCLEOTIDE SEQUENCE</scope>
</reference>
<evidence type="ECO:0000256" key="1">
    <source>
        <dbReference type="ARBA" id="ARBA00001946"/>
    </source>
</evidence>
<comment type="cofactor">
    <cofactor evidence="1">
        <name>Mg(2+)</name>
        <dbReference type="ChEBI" id="CHEBI:18420"/>
    </cofactor>
</comment>
<dbReference type="PANTHER" id="PTHR46470">
    <property type="entry name" value="N-ACYLNEURAMINATE-9-PHOSPHATASE"/>
    <property type="match status" value="1"/>
</dbReference>
<keyword evidence="2" id="KW-0479">Metal-binding</keyword>
<dbReference type="InterPro" id="IPR036412">
    <property type="entry name" value="HAD-like_sf"/>
</dbReference>
<dbReference type="SUPFAM" id="SSF56784">
    <property type="entry name" value="HAD-like"/>
    <property type="match status" value="1"/>
</dbReference>
<keyword evidence="4" id="KW-0460">Magnesium</keyword>
<dbReference type="InterPro" id="IPR051400">
    <property type="entry name" value="HAD-like_hydrolase"/>
</dbReference>
<protein>
    <recommendedName>
        <fullName evidence="6">HAD family hydrolase</fullName>
    </recommendedName>
</protein>
<dbReference type="Pfam" id="PF00702">
    <property type="entry name" value="Hydrolase"/>
    <property type="match status" value="1"/>
</dbReference>
<evidence type="ECO:0008006" key="6">
    <source>
        <dbReference type="Google" id="ProtNLM"/>
    </source>
</evidence>
<dbReference type="SFLD" id="SFLDS00003">
    <property type="entry name" value="Haloacid_Dehalogenase"/>
    <property type="match status" value="1"/>
</dbReference>
<dbReference type="InterPro" id="IPR023214">
    <property type="entry name" value="HAD_sf"/>
</dbReference>
<accession>A0A0F8ZEW3</accession>
<organism evidence="5">
    <name type="scientific">marine sediment metagenome</name>
    <dbReference type="NCBI Taxonomy" id="412755"/>
    <lineage>
        <taxon>unclassified sequences</taxon>
        <taxon>metagenomes</taxon>
        <taxon>ecological metagenomes</taxon>
    </lineage>
</organism>
<comment type="caution">
    <text evidence="5">The sequence shown here is derived from an EMBL/GenBank/DDBJ whole genome shotgun (WGS) entry which is preliminary data.</text>
</comment>
<sequence length="247" mass="28558">MLKGVFFDLFGTLLVYCEMQKAWEDWLLALYKNFKKCGLKISQKSFALECDGIMSKPEPITGEEHLTVYEKRLFSLGFKLNLKLESENIRKMANDSINAWQKYVPLDPDAISVLKVLKERKSLALITNFDHPPFVYSLLSDMKLRDFFDSIVISGEVGVKKPNPLIFSFALKKINLQPKEVCYIGDTEDDMKAARSAKIYPILIRRKNHLDSGKVDDYNLDRTYNKIEKEIEYSKKIANLKELITII</sequence>
<dbReference type="GO" id="GO:0016791">
    <property type="term" value="F:phosphatase activity"/>
    <property type="evidence" value="ECO:0007669"/>
    <property type="project" value="TreeGrafter"/>
</dbReference>
<gene>
    <name evidence="5" type="ORF">LCGC14_2782980</name>
</gene>
<dbReference type="GO" id="GO:0046872">
    <property type="term" value="F:metal ion binding"/>
    <property type="evidence" value="ECO:0007669"/>
    <property type="project" value="UniProtKB-KW"/>
</dbReference>
<evidence type="ECO:0000256" key="3">
    <source>
        <dbReference type="ARBA" id="ARBA00022801"/>
    </source>
</evidence>
<dbReference type="Gene3D" id="1.10.150.240">
    <property type="entry name" value="Putative phosphatase, domain 2"/>
    <property type="match status" value="1"/>
</dbReference>
<dbReference type="GO" id="GO:0044281">
    <property type="term" value="P:small molecule metabolic process"/>
    <property type="evidence" value="ECO:0007669"/>
    <property type="project" value="UniProtKB-ARBA"/>
</dbReference>
<dbReference type="Gene3D" id="3.40.50.1000">
    <property type="entry name" value="HAD superfamily/HAD-like"/>
    <property type="match status" value="1"/>
</dbReference>
<dbReference type="AlphaFoldDB" id="A0A0F8ZEW3"/>
<dbReference type="NCBIfam" id="TIGR01509">
    <property type="entry name" value="HAD-SF-IA-v3"/>
    <property type="match status" value="1"/>
</dbReference>
<evidence type="ECO:0000256" key="4">
    <source>
        <dbReference type="ARBA" id="ARBA00022842"/>
    </source>
</evidence>
<proteinExistence type="predicted"/>
<evidence type="ECO:0000313" key="5">
    <source>
        <dbReference type="EMBL" id="KKK84475.1"/>
    </source>
</evidence>
<dbReference type="PRINTS" id="PR00413">
    <property type="entry name" value="HADHALOGNASE"/>
</dbReference>
<name>A0A0F8ZEW3_9ZZZZ</name>
<keyword evidence="3" id="KW-0378">Hydrolase</keyword>
<evidence type="ECO:0000256" key="2">
    <source>
        <dbReference type="ARBA" id="ARBA00022723"/>
    </source>
</evidence>
<dbReference type="SFLD" id="SFLDG01129">
    <property type="entry name" value="C1.5:_HAD__Beta-PGM__Phosphata"/>
    <property type="match status" value="1"/>
</dbReference>
<dbReference type="InterPro" id="IPR006439">
    <property type="entry name" value="HAD-SF_hydro_IA"/>
</dbReference>
<dbReference type="PANTHER" id="PTHR46470:SF2">
    <property type="entry name" value="GLYCERALDEHYDE 3-PHOSPHATE PHOSPHATASE"/>
    <property type="match status" value="1"/>
</dbReference>